<evidence type="ECO:0000313" key="4">
    <source>
        <dbReference type="Proteomes" id="UP000225889"/>
    </source>
</evidence>
<keyword evidence="1" id="KW-1133">Transmembrane helix</keyword>
<feature type="transmembrane region" description="Helical" evidence="1">
    <location>
        <begin position="60"/>
        <end position="79"/>
    </location>
</feature>
<feature type="transmembrane region" description="Helical" evidence="1">
    <location>
        <begin position="167"/>
        <end position="185"/>
    </location>
</feature>
<proteinExistence type="predicted"/>
<evidence type="ECO:0000256" key="1">
    <source>
        <dbReference type="SAM" id="Phobius"/>
    </source>
</evidence>
<keyword evidence="1" id="KW-0472">Membrane</keyword>
<dbReference type="RefSeq" id="WP_099391046.1">
    <property type="nucleotide sequence ID" value="NZ_PDYF01000002.1"/>
</dbReference>
<dbReference type="AlphaFoldDB" id="A0A2G3E033"/>
<gene>
    <name evidence="3" type="ORF">CSX01_00525</name>
</gene>
<name>A0A2G3E033_9FIRM</name>
<organism evidence="3 4">
    <name type="scientific">Pseudobutyrivibrio ruminis</name>
    <dbReference type="NCBI Taxonomy" id="46206"/>
    <lineage>
        <taxon>Bacteria</taxon>
        <taxon>Bacillati</taxon>
        <taxon>Bacillota</taxon>
        <taxon>Clostridia</taxon>
        <taxon>Lachnospirales</taxon>
        <taxon>Lachnospiraceae</taxon>
        <taxon>Pseudobutyrivibrio</taxon>
    </lineage>
</organism>
<dbReference type="Proteomes" id="UP000225889">
    <property type="component" value="Unassembled WGS sequence"/>
</dbReference>
<reference evidence="3 4" key="1">
    <citation type="submission" date="2017-10" db="EMBL/GenBank/DDBJ databases">
        <title>Resolving the taxonomy of Roseburia spp., Eubacterium rectale and Agathobacter spp. through phylogenomic analysis.</title>
        <authorList>
            <person name="Sheridan P.O."/>
            <person name="Walker A.W."/>
            <person name="Duncan S.H."/>
            <person name="Scott K.P."/>
            <person name="Toole P.W.O."/>
            <person name="Luis P."/>
            <person name="Flint H.J."/>
        </authorList>
    </citation>
    <scope>NUCLEOTIDE SEQUENCE [LARGE SCALE GENOMIC DNA]</scope>
    <source>
        <strain evidence="3 4">JK626</strain>
    </source>
</reference>
<protein>
    <recommendedName>
        <fullName evidence="2">Histidine kinase N-terminal 7TM region domain-containing protein</fullName>
    </recommendedName>
</protein>
<reference evidence="3 4" key="2">
    <citation type="submission" date="2017-10" db="EMBL/GenBank/DDBJ databases">
        <authorList>
            <person name="Banno H."/>
            <person name="Chua N.-H."/>
        </authorList>
    </citation>
    <scope>NUCLEOTIDE SEQUENCE [LARGE SCALE GENOMIC DNA]</scope>
    <source>
        <strain evidence="3 4">JK626</strain>
    </source>
</reference>
<dbReference type="InterPro" id="IPR031621">
    <property type="entry name" value="HisKA_7TM"/>
</dbReference>
<evidence type="ECO:0000259" key="2">
    <source>
        <dbReference type="Pfam" id="PF16927"/>
    </source>
</evidence>
<feature type="domain" description="Histidine kinase N-terminal 7TM region" evidence="2">
    <location>
        <begin position="4"/>
        <end position="216"/>
    </location>
</feature>
<feature type="transmembrane region" description="Helical" evidence="1">
    <location>
        <begin position="138"/>
        <end position="158"/>
    </location>
</feature>
<feature type="transmembrane region" description="Helical" evidence="1">
    <location>
        <begin position="91"/>
        <end position="113"/>
    </location>
</feature>
<evidence type="ECO:0000313" key="3">
    <source>
        <dbReference type="EMBL" id="PHU36589.1"/>
    </source>
</evidence>
<dbReference type="Pfam" id="PF16927">
    <property type="entry name" value="HisKA_7TM"/>
    <property type="match status" value="1"/>
</dbReference>
<sequence length="341" mass="38729">MIYLICFLVVLAMLLYLIGYGRSIGIWTVVLTSSIAIGNGGYYALATSSNLQEALLANKIAYVIGVFAPITIFFSICNLCRITLSKRVSTILFSIQILIYLSVCTMGTKYTFFYKDAIFHEESTGVYLEKTYGPMHTVYLLALLGYTAAGLFVSLYFINKRTIVSRINIDMFIFVDILSVGVYLIERLLHLNIELMPVSFTLSIGLMLIPLTKLSIYSVNNINIFADELQKTAYILFSKKLKYMGSNEKAEEYFPELKNWELEEKIPGSGGRFNTFLRQPLNEFVKEGNQEKINGKPYRYKDQICTYEIGILRKASKKNCGYYIKISDVTDVINENAIAEQ</sequence>
<comment type="caution">
    <text evidence="3">The sequence shown here is derived from an EMBL/GenBank/DDBJ whole genome shotgun (WGS) entry which is preliminary data.</text>
</comment>
<accession>A0A2G3E033</accession>
<dbReference type="EMBL" id="PDYF01000002">
    <property type="protein sequence ID" value="PHU36589.1"/>
    <property type="molecule type" value="Genomic_DNA"/>
</dbReference>
<keyword evidence="1" id="KW-0812">Transmembrane</keyword>
<feature type="transmembrane region" description="Helical" evidence="1">
    <location>
        <begin position="191"/>
        <end position="211"/>
    </location>
</feature>